<dbReference type="GO" id="GO:0008168">
    <property type="term" value="F:methyltransferase activity"/>
    <property type="evidence" value="ECO:0007669"/>
    <property type="project" value="UniProtKB-KW"/>
</dbReference>
<proteinExistence type="predicted"/>
<keyword evidence="3" id="KW-0949">S-adenosyl-L-methionine</keyword>
<dbReference type="Proteomes" id="UP000824135">
    <property type="component" value="Unassembled WGS sequence"/>
</dbReference>
<evidence type="ECO:0000313" key="6">
    <source>
        <dbReference type="Proteomes" id="UP000824135"/>
    </source>
</evidence>
<evidence type="ECO:0000256" key="2">
    <source>
        <dbReference type="ARBA" id="ARBA00022679"/>
    </source>
</evidence>
<comment type="caution">
    <text evidence="5">The sequence shown here is derived from an EMBL/GenBank/DDBJ whole genome shotgun (WGS) entry which is preliminary data.</text>
</comment>
<dbReference type="Pfam" id="PF13649">
    <property type="entry name" value="Methyltransf_25"/>
    <property type="match status" value="1"/>
</dbReference>
<dbReference type="SUPFAM" id="SSF53335">
    <property type="entry name" value="S-adenosyl-L-methionine-dependent methyltransferases"/>
    <property type="match status" value="1"/>
</dbReference>
<keyword evidence="2" id="KW-0808">Transferase</keyword>
<name>A0A9D1Z7Q1_9FIRM</name>
<protein>
    <submittedName>
        <fullName evidence="5">Class I SAM-dependent methyltransferase</fullName>
    </submittedName>
</protein>
<keyword evidence="1 5" id="KW-0489">Methyltransferase</keyword>
<dbReference type="AlphaFoldDB" id="A0A9D1Z7Q1"/>
<dbReference type="Gene3D" id="3.40.50.150">
    <property type="entry name" value="Vaccinia Virus protein VP39"/>
    <property type="match status" value="1"/>
</dbReference>
<dbReference type="EMBL" id="DXCO01000035">
    <property type="protein sequence ID" value="HIY78425.1"/>
    <property type="molecule type" value="Genomic_DNA"/>
</dbReference>
<dbReference type="InterPro" id="IPR041698">
    <property type="entry name" value="Methyltransf_25"/>
</dbReference>
<dbReference type="InterPro" id="IPR029063">
    <property type="entry name" value="SAM-dependent_MTases_sf"/>
</dbReference>
<evidence type="ECO:0000313" key="5">
    <source>
        <dbReference type="EMBL" id="HIY78425.1"/>
    </source>
</evidence>
<dbReference type="GO" id="GO:0032259">
    <property type="term" value="P:methylation"/>
    <property type="evidence" value="ECO:0007669"/>
    <property type="project" value="UniProtKB-KW"/>
</dbReference>
<reference evidence="5" key="1">
    <citation type="journal article" date="2021" name="PeerJ">
        <title>Extensive microbial diversity within the chicken gut microbiome revealed by metagenomics and culture.</title>
        <authorList>
            <person name="Gilroy R."/>
            <person name="Ravi A."/>
            <person name="Getino M."/>
            <person name="Pursley I."/>
            <person name="Horton D.L."/>
            <person name="Alikhan N.F."/>
            <person name="Baker D."/>
            <person name="Gharbi K."/>
            <person name="Hall N."/>
            <person name="Watson M."/>
            <person name="Adriaenssens E.M."/>
            <person name="Foster-Nyarko E."/>
            <person name="Jarju S."/>
            <person name="Secka A."/>
            <person name="Antonio M."/>
            <person name="Oren A."/>
            <person name="Chaudhuri R.R."/>
            <person name="La Ragione R."/>
            <person name="Hildebrand F."/>
            <person name="Pallen M.J."/>
        </authorList>
    </citation>
    <scope>NUCLEOTIDE SEQUENCE</scope>
    <source>
        <strain evidence="5">CHK199-9574</strain>
    </source>
</reference>
<evidence type="ECO:0000256" key="3">
    <source>
        <dbReference type="ARBA" id="ARBA00022691"/>
    </source>
</evidence>
<sequence>MKFYNELMQMLQRPPLYKRSSAPFWDDDHISAQMLKAHLDPLSDNASRNAAFIDRSVQWIKGLIPPQKKVNLLDLGCGPGLYAEHFSDCGYHVTGIDISGRSIDYAVRSANERGLSVRYFRQNYLTAALEEQAFDMVVMIYCDYGALTPQERQIILKNIFSCLKKGGRFLLDVFSTVFWEKFTENQTWEIYPCGGFWNNQEHISWCGRYRYPQRVTLERTIVLTKQEFCEYNIWNSCFSREELIDEVSRAGFSVCGTWSDVAGTVYSVASPTITLLAEK</sequence>
<organism evidence="5 6">
    <name type="scientific">Candidatus Borkfalkia excrementavium</name>
    <dbReference type="NCBI Taxonomy" id="2838505"/>
    <lineage>
        <taxon>Bacteria</taxon>
        <taxon>Bacillati</taxon>
        <taxon>Bacillota</taxon>
        <taxon>Clostridia</taxon>
        <taxon>Christensenellales</taxon>
        <taxon>Christensenellaceae</taxon>
        <taxon>Candidatus Borkfalkia</taxon>
    </lineage>
</organism>
<accession>A0A9D1Z7Q1</accession>
<reference evidence="5" key="2">
    <citation type="submission" date="2021-04" db="EMBL/GenBank/DDBJ databases">
        <authorList>
            <person name="Gilroy R."/>
        </authorList>
    </citation>
    <scope>NUCLEOTIDE SEQUENCE</scope>
    <source>
        <strain evidence="5">CHK199-9574</strain>
    </source>
</reference>
<gene>
    <name evidence="5" type="ORF">H9728_05210</name>
</gene>
<dbReference type="PANTHER" id="PTHR43464">
    <property type="entry name" value="METHYLTRANSFERASE"/>
    <property type="match status" value="1"/>
</dbReference>
<dbReference type="PANTHER" id="PTHR43464:SF19">
    <property type="entry name" value="UBIQUINONE BIOSYNTHESIS O-METHYLTRANSFERASE, MITOCHONDRIAL"/>
    <property type="match status" value="1"/>
</dbReference>
<feature type="domain" description="Methyltransferase" evidence="4">
    <location>
        <begin position="73"/>
        <end position="167"/>
    </location>
</feature>
<evidence type="ECO:0000259" key="4">
    <source>
        <dbReference type="Pfam" id="PF13649"/>
    </source>
</evidence>
<dbReference type="CDD" id="cd02440">
    <property type="entry name" value="AdoMet_MTases"/>
    <property type="match status" value="1"/>
</dbReference>
<evidence type="ECO:0000256" key="1">
    <source>
        <dbReference type="ARBA" id="ARBA00022603"/>
    </source>
</evidence>